<dbReference type="EMBL" id="JACXVP010000010">
    <property type="protein sequence ID" value="KAG5579300.1"/>
    <property type="molecule type" value="Genomic_DNA"/>
</dbReference>
<dbReference type="PANTHER" id="PTHR48449">
    <property type="entry name" value="DUF1985 DOMAIN-CONTAINING PROTEIN"/>
    <property type="match status" value="1"/>
</dbReference>
<evidence type="ECO:0000313" key="2">
    <source>
        <dbReference type="EMBL" id="KAG5579300.1"/>
    </source>
</evidence>
<feature type="compositionally biased region" description="Basic residues" evidence="1">
    <location>
        <begin position="1"/>
        <end position="10"/>
    </location>
</feature>
<dbReference type="OrthoDB" id="1194650at2759"/>
<gene>
    <name evidence="2" type="ORF">H5410_049927</name>
</gene>
<proteinExistence type="predicted"/>
<organism evidence="2 3">
    <name type="scientific">Solanum commersonii</name>
    <name type="common">Commerson's wild potato</name>
    <name type="synonym">Commerson's nightshade</name>
    <dbReference type="NCBI Taxonomy" id="4109"/>
    <lineage>
        <taxon>Eukaryota</taxon>
        <taxon>Viridiplantae</taxon>
        <taxon>Streptophyta</taxon>
        <taxon>Embryophyta</taxon>
        <taxon>Tracheophyta</taxon>
        <taxon>Spermatophyta</taxon>
        <taxon>Magnoliopsida</taxon>
        <taxon>eudicotyledons</taxon>
        <taxon>Gunneridae</taxon>
        <taxon>Pentapetalae</taxon>
        <taxon>asterids</taxon>
        <taxon>lamiids</taxon>
        <taxon>Solanales</taxon>
        <taxon>Solanaceae</taxon>
        <taxon>Solanoideae</taxon>
        <taxon>Solaneae</taxon>
        <taxon>Solanum</taxon>
    </lineage>
</organism>
<dbReference type="Proteomes" id="UP000824120">
    <property type="component" value="Chromosome 10"/>
</dbReference>
<protein>
    <submittedName>
        <fullName evidence="2">Uncharacterized protein</fullName>
    </submittedName>
</protein>
<reference evidence="2 3" key="1">
    <citation type="submission" date="2020-09" db="EMBL/GenBank/DDBJ databases">
        <title>De no assembly of potato wild relative species, Solanum commersonii.</title>
        <authorList>
            <person name="Cho K."/>
        </authorList>
    </citation>
    <scope>NUCLEOTIDE SEQUENCE [LARGE SCALE GENOMIC DNA]</scope>
    <source>
        <strain evidence="2">LZ3.2</strain>
        <tissue evidence="2">Leaf</tissue>
    </source>
</reference>
<dbReference type="PANTHER" id="PTHR48449:SF1">
    <property type="entry name" value="DUF1985 DOMAIN-CONTAINING PROTEIN"/>
    <property type="match status" value="1"/>
</dbReference>
<name>A0A9J5WW40_SOLCO</name>
<sequence length="277" mass="31754">MEKTPRKSPRLNKSMVVIDSPPISCSRPSSRSNECIVINSSSSYKVQQKDDYGVDTKSKGKEKLLEDHYPHDNDFEDEIPLSKKLRVNNVQNLKNVDGGSVSKGMNGLSKKWTRFINNKRKKVTQVPLKIKKKQSRWCSYINVNVVVDITKLLEKIGSVHLFKESPFGYLLDLSQLKVQPQIIRSLVHHLSNNRDDMFVFDINGKEMHFGLREFLVIIGFKCGGCMGFDHDQNSTSKLLSRYFPNVVDKVLKADFIRVFKEDGLIQKKTFLNNPFGK</sequence>
<accession>A0A9J5WW40</accession>
<evidence type="ECO:0000313" key="3">
    <source>
        <dbReference type="Proteomes" id="UP000824120"/>
    </source>
</evidence>
<evidence type="ECO:0000256" key="1">
    <source>
        <dbReference type="SAM" id="MobiDB-lite"/>
    </source>
</evidence>
<comment type="caution">
    <text evidence="2">The sequence shown here is derived from an EMBL/GenBank/DDBJ whole genome shotgun (WGS) entry which is preliminary data.</text>
</comment>
<feature type="region of interest" description="Disordered" evidence="1">
    <location>
        <begin position="1"/>
        <end position="32"/>
    </location>
</feature>
<keyword evidence="3" id="KW-1185">Reference proteome</keyword>
<feature type="compositionally biased region" description="Low complexity" evidence="1">
    <location>
        <begin position="20"/>
        <end position="32"/>
    </location>
</feature>
<dbReference type="AlphaFoldDB" id="A0A9J5WW40"/>